<organism evidence="8 9">
    <name type="scientific">Advenella kashmirensis</name>
    <dbReference type="NCBI Taxonomy" id="310575"/>
    <lineage>
        <taxon>Bacteria</taxon>
        <taxon>Pseudomonadati</taxon>
        <taxon>Pseudomonadota</taxon>
        <taxon>Betaproteobacteria</taxon>
        <taxon>Burkholderiales</taxon>
        <taxon>Alcaligenaceae</taxon>
    </lineage>
</organism>
<dbReference type="PANTHER" id="PTHR30509">
    <property type="entry name" value="P-HYDROXYBENZOIC ACID EFFLUX PUMP SUBUNIT-RELATED"/>
    <property type="match status" value="1"/>
</dbReference>
<feature type="transmembrane region" description="Helical" evidence="7">
    <location>
        <begin position="435"/>
        <end position="454"/>
    </location>
</feature>
<dbReference type="InterPro" id="IPR006726">
    <property type="entry name" value="PHBA_efflux_AaeB/fusaric-R"/>
</dbReference>
<evidence type="ECO:0000256" key="3">
    <source>
        <dbReference type="ARBA" id="ARBA00022475"/>
    </source>
</evidence>
<dbReference type="EMBL" id="DOEK01000027">
    <property type="protein sequence ID" value="HBP29650.1"/>
    <property type="molecule type" value="Genomic_DNA"/>
</dbReference>
<feature type="transmembrane region" description="Helical" evidence="7">
    <location>
        <begin position="133"/>
        <end position="151"/>
    </location>
</feature>
<feature type="transmembrane region" description="Helical" evidence="7">
    <location>
        <begin position="412"/>
        <end position="429"/>
    </location>
</feature>
<comment type="subcellular location">
    <subcellularLocation>
        <location evidence="1">Cell membrane</location>
        <topology evidence="1">Multi-pass membrane protein</topology>
    </subcellularLocation>
</comment>
<evidence type="ECO:0000256" key="6">
    <source>
        <dbReference type="ARBA" id="ARBA00023136"/>
    </source>
</evidence>
<sequence>MFYHSDRGLLVANIKIGILCLPRRIGLDRQGVVYGLQLAFSASLAFAIASFLHIPNPFWAAMPVFVVAQATRGLAFERGLYRVVGTALGALAGFGMIQFIQDAPIAALLMLALWVAVFGALTHLLYGVQSYAALMAGITAVVVVIPCMFAPENYMQLALARVECTFIGVLMITLSSALLTPNADRDRFYLSACEVAASACYLLGTTLNGTTKDGAAQEAEILQKISRLEASGIAILAGSPAAAQNKRVINAMIVSTIGLLATSRRLHTHNRPGRPVAPQLGDALRAIATLTKDNADQILSTQHIDETLALAQATDSTLAQHLQRLLKGAKWLLTSDQESARFVFKPDAPMLAPATNWGLARQTGLLCGLITLVSASLAYVGGSFIGEMTALATAMFSLVLGSMVKPQIVAPFLLKGIIVGSIIAIGYRLAIFPHIHSTGLVVASILPFLLVGGMARASTMFGFPALDATMAFLLCSQAMLPARVVTPMDVMAESGSMIVAACIVAGGFILLPRRSDRHVHEATRTINRDLFRLINNGDKLGAGQWMARSVRQTLRLTAHLAQSGQRHSLAPAHLISALNFGHSIAQLHSLQDSWTPQTRAVLQDLNAQLNTFTDEPSTLAATLMQYARDVQQPDVTAALWSASEALVAGQDFFAYRPGISRNHD</sequence>
<reference evidence="8 9" key="1">
    <citation type="journal article" date="2018" name="Nat. Biotechnol.">
        <title>A standardized bacterial taxonomy based on genome phylogeny substantially revises the tree of life.</title>
        <authorList>
            <person name="Parks D.H."/>
            <person name="Chuvochina M."/>
            <person name="Waite D.W."/>
            <person name="Rinke C."/>
            <person name="Skarshewski A."/>
            <person name="Chaumeil P.A."/>
            <person name="Hugenholtz P."/>
        </authorList>
    </citation>
    <scope>NUCLEOTIDE SEQUENCE [LARGE SCALE GENOMIC DNA]</scope>
    <source>
        <strain evidence="8">UBA10707</strain>
    </source>
</reference>
<dbReference type="GO" id="GO:0005886">
    <property type="term" value="C:plasma membrane"/>
    <property type="evidence" value="ECO:0007669"/>
    <property type="project" value="UniProtKB-SubCell"/>
</dbReference>
<dbReference type="PANTHER" id="PTHR30509:SF9">
    <property type="entry name" value="MULTIDRUG RESISTANCE PROTEIN MDTO"/>
    <property type="match status" value="1"/>
</dbReference>
<gene>
    <name evidence="8" type="ORF">DD666_09570</name>
</gene>
<keyword evidence="3" id="KW-1003">Cell membrane</keyword>
<evidence type="ECO:0000256" key="7">
    <source>
        <dbReference type="SAM" id="Phobius"/>
    </source>
</evidence>
<keyword evidence="2" id="KW-0813">Transport</keyword>
<keyword evidence="4 7" id="KW-0812">Transmembrane</keyword>
<dbReference type="GO" id="GO:0022857">
    <property type="term" value="F:transmembrane transporter activity"/>
    <property type="evidence" value="ECO:0007669"/>
    <property type="project" value="InterPro"/>
</dbReference>
<dbReference type="AlphaFoldDB" id="A0A356LF55"/>
<evidence type="ECO:0000256" key="4">
    <source>
        <dbReference type="ARBA" id="ARBA00022692"/>
    </source>
</evidence>
<evidence type="ECO:0008006" key="10">
    <source>
        <dbReference type="Google" id="ProtNLM"/>
    </source>
</evidence>
<keyword evidence="5 7" id="KW-1133">Transmembrane helix</keyword>
<protein>
    <recommendedName>
        <fullName evidence="10">FUSC family protein</fullName>
    </recommendedName>
</protein>
<evidence type="ECO:0000256" key="2">
    <source>
        <dbReference type="ARBA" id="ARBA00022448"/>
    </source>
</evidence>
<dbReference type="Pfam" id="PF04632">
    <property type="entry name" value="FUSC"/>
    <property type="match status" value="1"/>
</dbReference>
<evidence type="ECO:0000256" key="5">
    <source>
        <dbReference type="ARBA" id="ARBA00022989"/>
    </source>
</evidence>
<comment type="caution">
    <text evidence="8">The sequence shown here is derived from an EMBL/GenBank/DDBJ whole genome shotgun (WGS) entry which is preliminary data.</text>
</comment>
<name>A0A356LF55_9BURK</name>
<feature type="transmembrane region" description="Helical" evidence="7">
    <location>
        <begin position="363"/>
        <end position="382"/>
    </location>
</feature>
<evidence type="ECO:0000256" key="1">
    <source>
        <dbReference type="ARBA" id="ARBA00004651"/>
    </source>
</evidence>
<feature type="transmembrane region" description="Helical" evidence="7">
    <location>
        <begin position="80"/>
        <end position="100"/>
    </location>
</feature>
<feature type="transmembrane region" description="Helical" evidence="7">
    <location>
        <begin position="157"/>
        <end position="179"/>
    </location>
</feature>
<keyword evidence="6 7" id="KW-0472">Membrane</keyword>
<feature type="transmembrane region" description="Helical" evidence="7">
    <location>
        <begin position="106"/>
        <end position="126"/>
    </location>
</feature>
<accession>A0A356LF55</accession>
<evidence type="ECO:0000313" key="9">
    <source>
        <dbReference type="Proteomes" id="UP000264036"/>
    </source>
</evidence>
<feature type="transmembrane region" description="Helical" evidence="7">
    <location>
        <begin position="492"/>
        <end position="511"/>
    </location>
</feature>
<evidence type="ECO:0000313" key="8">
    <source>
        <dbReference type="EMBL" id="HBP29650.1"/>
    </source>
</evidence>
<dbReference type="Proteomes" id="UP000264036">
    <property type="component" value="Unassembled WGS sequence"/>
</dbReference>
<proteinExistence type="predicted"/>